<proteinExistence type="predicted"/>
<sequence>MDSQSNNEVIPKVEYCNEYYCQMISAAASSVLRFSTNVQFRSRCFNLVGVDSTALAGEQLEKRLLASITCKVTLPGDSQVSNIGYHSQDFASMNQDSEMDKAENKFASDPSTEDYVQTQTNKSRPTDIAAYTLRMFSIPDGRLDDSNILLIIRRSAVG</sequence>
<evidence type="ECO:0000313" key="2">
    <source>
        <dbReference type="Proteomes" id="UP001153148"/>
    </source>
</evidence>
<name>A0ABN7NUM1_TIMPD</name>
<organism evidence="1 2">
    <name type="scientific">Timema podura</name>
    <name type="common">Walking stick</name>
    <dbReference type="NCBI Taxonomy" id="61482"/>
    <lineage>
        <taxon>Eukaryota</taxon>
        <taxon>Metazoa</taxon>
        <taxon>Ecdysozoa</taxon>
        <taxon>Arthropoda</taxon>
        <taxon>Hexapoda</taxon>
        <taxon>Insecta</taxon>
        <taxon>Pterygota</taxon>
        <taxon>Neoptera</taxon>
        <taxon>Polyneoptera</taxon>
        <taxon>Phasmatodea</taxon>
        <taxon>Timematodea</taxon>
        <taxon>Timematoidea</taxon>
        <taxon>Timematidae</taxon>
        <taxon>Timema</taxon>
    </lineage>
</organism>
<gene>
    <name evidence="1" type="ORF">TPAB3V08_LOCUS5504</name>
</gene>
<dbReference type="Proteomes" id="UP001153148">
    <property type="component" value="Unassembled WGS sequence"/>
</dbReference>
<evidence type="ECO:0000313" key="1">
    <source>
        <dbReference type="EMBL" id="CAG2058535.1"/>
    </source>
</evidence>
<comment type="caution">
    <text evidence="1">The sequence shown here is derived from an EMBL/GenBank/DDBJ whole genome shotgun (WGS) entry which is preliminary data.</text>
</comment>
<keyword evidence="2" id="KW-1185">Reference proteome</keyword>
<reference evidence="1" key="1">
    <citation type="submission" date="2021-03" db="EMBL/GenBank/DDBJ databases">
        <authorList>
            <person name="Tran Van P."/>
        </authorList>
    </citation>
    <scope>NUCLEOTIDE SEQUENCE</scope>
</reference>
<protein>
    <submittedName>
        <fullName evidence="1">Uncharacterized protein</fullName>
    </submittedName>
</protein>
<dbReference type="EMBL" id="CAJPIN010007509">
    <property type="protein sequence ID" value="CAG2058535.1"/>
    <property type="molecule type" value="Genomic_DNA"/>
</dbReference>
<accession>A0ABN7NUM1</accession>